<feature type="transmembrane region" description="Helical" evidence="1">
    <location>
        <begin position="99"/>
        <end position="117"/>
    </location>
</feature>
<feature type="transmembrane region" description="Helical" evidence="1">
    <location>
        <begin position="55"/>
        <end position="71"/>
    </location>
</feature>
<dbReference type="Proteomes" id="UP001174934">
    <property type="component" value="Unassembled WGS sequence"/>
</dbReference>
<gene>
    <name evidence="2" type="ORF">B0T17DRAFT_225865</name>
</gene>
<reference evidence="2" key="1">
    <citation type="submission" date="2023-06" db="EMBL/GenBank/DDBJ databases">
        <title>Genome-scale phylogeny and comparative genomics of the fungal order Sordariales.</title>
        <authorList>
            <consortium name="Lawrence Berkeley National Laboratory"/>
            <person name="Hensen N."/>
            <person name="Bonometti L."/>
            <person name="Westerberg I."/>
            <person name="Brannstrom I.O."/>
            <person name="Guillou S."/>
            <person name="Cros-Aarteil S."/>
            <person name="Calhoun S."/>
            <person name="Haridas S."/>
            <person name="Kuo A."/>
            <person name="Mondo S."/>
            <person name="Pangilinan J."/>
            <person name="Riley R."/>
            <person name="LaButti K."/>
            <person name="Andreopoulos B."/>
            <person name="Lipzen A."/>
            <person name="Chen C."/>
            <person name="Yanf M."/>
            <person name="Daum C."/>
            <person name="Ng V."/>
            <person name="Clum A."/>
            <person name="Steindorff A."/>
            <person name="Ohm R."/>
            <person name="Martin F."/>
            <person name="Silar P."/>
            <person name="Natvig D."/>
            <person name="Lalanne C."/>
            <person name="Gautier V."/>
            <person name="Ament-velasquez S.L."/>
            <person name="Kruys A."/>
            <person name="Hutchinson M.I."/>
            <person name="Powell A.J."/>
            <person name="Barry K."/>
            <person name="Miller A.N."/>
            <person name="Grigoriev I.V."/>
            <person name="Debuchy R."/>
            <person name="Gladieux P."/>
            <person name="Thoren M.H."/>
            <person name="Johannesson H."/>
        </authorList>
    </citation>
    <scope>NUCLEOTIDE SEQUENCE</scope>
    <source>
        <strain evidence="2">SMH3391-2</strain>
    </source>
</reference>
<keyword evidence="1" id="KW-1133">Transmembrane helix</keyword>
<proteinExistence type="predicted"/>
<keyword evidence="3" id="KW-1185">Reference proteome</keyword>
<evidence type="ECO:0000256" key="1">
    <source>
        <dbReference type="SAM" id="Phobius"/>
    </source>
</evidence>
<evidence type="ECO:0000313" key="3">
    <source>
        <dbReference type="Proteomes" id="UP001174934"/>
    </source>
</evidence>
<name>A0AA39XB12_9PEZI</name>
<keyword evidence="1" id="KW-0812">Transmembrane</keyword>
<dbReference type="EMBL" id="JAULSR010000002">
    <property type="protein sequence ID" value="KAK0630632.1"/>
    <property type="molecule type" value="Genomic_DNA"/>
</dbReference>
<evidence type="ECO:0000313" key="2">
    <source>
        <dbReference type="EMBL" id="KAK0630632.1"/>
    </source>
</evidence>
<accession>A0AA39XB12</accession>
<comment type="caution">
    <text evidence="2">The sequence shown here is derived from an EMBL/GenBank/DDBJ whole genome shotgun (WGS) entry which is preliminary data.</text>
</comment>
<protein>
    <submittedName>
        <fullName evidence="2">Uncharacterized protein</fullName>
    </submittedName>
</protein>
<sequence length="127" mass="15067">MMLSYVVNDVVFRRMGDEIMDWMLLGFPSLFVCERSVNLKIAPGTQRERKERERLRVIFFLIFFFFFLYLMGEQTSIALFIRVIGVFFFYSLRIIPPSLCLFLCSWLFIILCISKVIESHSGEWALP</sequence>
<dbReference type="AlphaFoldDB" id="A0AA39XB12"/>
<organism evidence="2 3">
    <name type="scientific">Bombardia bombarda</name>
    <dbReference type="NCBI Taxonomy" id="252184"/>
    <lineage>
        <taxon>Eukaryota</taxon>
        <taxon>Fungi</taxon>
        <taxon>Dikarya</taxon>
        <taxon>Ascomycota</taxon>
        <taxon>Pezizomycotina</taxon>
        <taxon>Sordariomycetes</taxon>
        <taxon>Sordariomycetidae</taxon>
        <taxon>Sordariales</taxon>
        <taxon>Lasiosphaeriaceae</taxon>
        <taxon>Bombardia</taxon>
    </lineage>
</organism>
<keyword evidence="1" id="KW-0472">Membrane</keyword>